<feature type="transmembrane region" description="Helical" evidence="1">
    <location>
        <begin position="1476"/>
        <end position="1495"/>
    </location>
</feature>
<keyword evidence="1" id="KW-0472">Membrane</keyword>
<keyword evidence="1" id="KW-0812">Transmembrane</keyword>
<feature type="transmembrane region" description="Helical" evidence="1">
    <location>
        <begin position="1640"/>
        <end position="1666"/>
    </location>
</feature>
<organism evidence="2 3">
    <name type="scientific">Achlya hypogyna</name>
    <name type="common">Oomycete</name>
    <name type="synonym">Protoachlya hypogyna</name>
    <dbReference type="NCBI Taxonomy" id="1202772"/>
    <lineage>
        <taxon>Eukaryota</taxon>
        <taxon>Sar</taxon>
        <taxon>Stramenopiles</taxon>
        <taxon>Oomycota</taxon>
        <taxon>Saprolegniomycetes</taxon>
        <taxon>Saprolegniales</taxon>
        <taxon>Achlyaceae</taxon>
        <taxon>Achlya</taxon>
    </lineage>
</organism>
<protein>
    <submittedName>
        <fullName evidence="2">Uncharacterized protein</fullName>
    </submittedName>
</protein>
<keyword evidence="1" id="KW-1133">Transmembrane helix</keyword>
<accession>A0A1V9YXF2</accession>
<feature type="transmembrane region" description="Helical" evidence="1">
    <location>
        <begin position="630"/>
        <end position="653"/>
    </location>
</feature>
<evidence type="ECO:0000313" key="3">
    <source>
        <dbReference type="Proteomes" id="UP000243579"/>
    </source>
</evidence>
<dbReference type="OrthoDB" id="75886at2759"/>
<proteinExistence type="predicted"/>
<feature type="transmembrane region" description="Helical" evidence="1">
    <location>
        <begin position="1600"/>
        <end position="1620"/>
    </location>
</feature>
<gene>
    <name evidence="2" type="ORF">ACHHYP_05523</name>
</gene>
<keyword evidence="3" id="KW-1185">Reference proteome</keyword>
<dbReference type="Proteomes" id="UP000243579">
    <property type="component" value="Unassembled WGS sequence"/>
</dbReference>
<evidence type="ECO:0000313" key="2">
    <source>
        <dbReference type="EMBL" id="OQR90415.1"/>
    </source>
</evidence>
<name>A0A1V9YXF2_ACHHY</name>
<reference evidence="2 3" key="1">
    <citation type="journal article" date="2014" name="Genome Biol. Evol.">
        <title>The secreted proteins of Achlya hypogyna and Thraustotheca clavata identify the ancestral oomycete secretome and reveal gene acquisitions by horizontal gene transfer.</title>
        <authorList>
            <person name="Misner I."/>
            <person name="Blouin N."/>
            <person name="Leonard G."/>
            <person name="Richards T.A."/>
            <person name="Lane C.E."/>
        </authorList>
    </citation>
    <scope>NUCLEOTIDE SEQUENCE [LARGE SCALE GENOMIC DNA]</scope>
    <source>
        <strain evidence="2 3">ATCC 48635</strain>
    </source>
</reference>
<feature type="transmembrane region" description="Helical" evidence="1">
    <location>
        <begin position="701"/>
        <end position="721"/>
    </location>
</feature>
<feature type="transmembrane region" description="Helical" evidence="1">
    <location>
        <begin position="757"/>
        <end position="777"/>
    </location>
</feature>
<evidence type="ECO:0000256" key="1">
    <source>
        <dbReference type="SAM" id="Phobius"/>
    </source>
</evidence>
<feature type="transmembrane region" description="Helical" evidence="1">
    <location>
        <begin position="584"/>
        <end position="609"/>
    </location>
</feature>
<feature type="transmembrane region" description="Helical" evidence="1">
    <location>
        <begin position="1560"/>
        <end position="1579"/>
    </location>
</feature>
<feature type="transmembrane region" description="Helical" evidence="1">
    <location>
        <begin position="876"/>
        <end position="894"/>
    </location>
</feature>
<feature type="transmembrane region" description="Helical" evidence="1">
    <location>
        <begin position="673"/>
        <end position="694"/>
    </location>
</feature>
<comment type="caution">
    <text evidence="2">The sequence shown here is derived from an EMBL/GenBank/DDBJ whole genome shotgun (WGS) entry which is preliminary data.</text>
</comment>
<sequence>MPWPTGVSLLHRVKRWLGLWYLTLSMGCNIWFLRIVSPGLSNDLFWPGFEPTTAHTYLLDVFSAHLTVTGNASIDLFSPSEAIIKAYGLQTTTASSKPTYPRTLALTEYTTVEDAVASFRILNPTYVFNLVTLYCWADFDKRWQIAHTVARQARCDRDFATNGAVYLEPYLRNVHWDDWYAVYGTSFEFAVSDAIVVTKEGAEWYAGLQNAFSSVDVEAAYWTSKNISSFQLQWSNDIQMGIRESITVTNMLGWEQSLTTSTIAYATRSSAWSSFVLNWAFYDDLWGAAVTNSSLVRGASNFIGDTTMEALLNLYPFTPCSRIVHDVLGPFQSIDAFLQQPPPALVAAVTAHSSALAVALLRDLALVAALKALPSLELDPAPPSWRSSGYTFFGGSPLCTFSTGTAHVQPSFSFGDTCGSQPSSRFFVTPMPTVFATTMLYLLQAPLNTTCDACSPATVDVYSSVIQDAVAVTSHLFRNASVVDVLLPYAQGAAAELTAAGIEVIQFAHTRGGSHTVLRQPLVGGMSWSWIFFGYAALYEWALGLREVVSFQGDVATFRLISERVEPIPFMASSLEVPNSTSRYIWVTVVMTTATFMVVAVVTAAYAISASRDMDLKQLHYFNRIVGPVWIGRPLLLLRALAAITALCTAPIAFVNDGGVNRFEFHPRSVAHIVVLTGEATWLTYVANDVLLVIARERSRWAAPVSSYLVWLLLIALELAAPIRATATVDRACSRVDFVVNVVCRSGSVIIGSEHRIWIIVGVNAVSVVVIYTFGCARSKSRSTILTPPYLVPAGAAEYLAPPNDIWAIDAVTASMSGFLVLHLGRRRYIFDAKLWTLFHAESNNPTLVMVLSGKSVSESSTVVPVARRRVTVTRAMAGLAYLVVTAVGSLSYIQLSTVNLANDFWWATFNTTGTQTFVANWFNWFVLINPHQSSQRFDTVPYIDMNDYSTTTTLILSSRLYPSMLQYDSGTDLALMIDGLRSMDGCQAPWIATSYCWLDFQQQLEMANTPARQARCTANYDSNGAVYLEAVLRNVDWSSFYDCWGTSFDVAIAADVPTLMANGGSWLASLSTNSLSVPDEVRHWQAHGISTYTTQWQNYKTLGLHDTFSVQNAFGMQYALTLRSLDGSYRVATSTSWKMYWTFASDLWAVATNGSGMSGRSLIRQSGHFAFRNQSLETVLSLNGTLAAPINPVYNLFRSTVGPFGSVDIYHVPCPEALVRLRHDILTMLFTILAAQSIDGSNAAQDSYTRLALMSSMSPVPKLLRNGPYRCAGGNMLCPEVPIAFNFSIGMSQFAGVDATCHTSFNEWIFVSALQAVFAVATSGVALAPAAEVATACAAEVIAPVGCSAFLSSVALFVTTYFKPADLLGFRRRAQDLETVIQKGGIGIAQYTRSVPSNSLELFHQLLFDATDETMLYTSWALAYDWAAAVREVIAIQGDVASVSIVTGTSSLTTYPASVAELPLNVAKYVRATCVYISFVVVAIAGITVLYAAATHCTCEGNNFFKLSRVGGMVWVGRPLLILRSVSALCILSTSMLQLRKNGSGTVLVAARDQVEPTMAFFTKVLAASELGWIVYIYDDLCMAITREYAAKYTTKTAISVMVVAAVLSFTLPVVHSVTLQRSCTIVAMDYEILCNSGVVTIGSLPRLLVLVVIVLSASTTMFLVTRMCCNLRAYDVRDSYLLSCGANYLFKKVGWVHQGIYHMDYASAVLTGLLVMPYKDDLYVFDIKTWRTLTISREEVCNATHHRVAPSHLRYTVPLIQ</sequence>
<dbReference type="EMBL" id="JNBR01000631">
    <property type="protein sequence ID" value="OQR90415.1"/>
    <property type="molecule type" value="Genomic_DNA"/>
</dbReference>